<dbReference type="Pfam" id="PF13671">
    <property type="entry name" value="AAA_33"/>
    <property type="match status" value="1"/>
</dbReference>
<dbReference type="SUPFAM" id="SSF52540">
    <property type="entry name" value="P-loop containing nucleoside triphosphate hydrolases"/>
    <property type="match status" value="1"/>
</dbReference>
<dbReference type="InterPro" id="IPR027417">
    <property type="entry name" value="P-loop_NTPase"/>
</dbReference>
<reference evidence="3" key="1">
    <citation type="submission" date="2021-03" db="EMBL/GenBank/DDBJ databases">
        <authorList>
            <person name="Wang G."/>
        </authorList>
    </citation>
    <scope>NUCLEOTIDE SEQUENCE</scope>
    <source>
        <strain evidence="3">KCTC 12899</strain>
    </source>
</reference>
<evidence type="ECO:0000256" key="1">
    <source>
        <dbReference type="ARBA" id="ARBA00022741"/>
    </source>
</evidence>
<dbReference type="RefSeq" id="WP_207861593.1">
    <property type="nucleotide sequence ID" value="NZ_JAFREP010000026.1"/>
</dbReference>
<dbReference type="InterPro" id="IPR006674">
    <property type="entry name" value="HD_domain"/>
</dbReference>
<accession>A0A8J7QKH8</accession>
<protein>
    <submittedName>
        <fullName evidence="3">AAA family ATPase</fullName>
    </submittedName>
</protein>
<dbReference type="NCBIfam" id="TIGR00277">
    <property type="entry name" value="HDIG"/>
    <property type="match status" value="1"/>
</dbReference>
<comment type="caution">
    <text evidence="3">The sequence shown here is derived from an EMBL/GenBank/DDBJ whole genome shotgun (WGS) entry which is preliminary data.</text>
</comment>
<dbReference type="SUPFAM" id="SSF109604">
    <property type="entry name" value="HD-domain/PDEase-like"/>
    <property type="match status" value="1"/>
</dbReference>
<dbReference type="Pfam" id="PF01966">
    <property type="entry name" value="HD"/>
    <property type="match status" value="1"/>
</dbReference>
<sequence>MIDFFEICPEGPAYKLAWQAISDRFPCIANLAGCPQEPEYHAEGDVWIHTRMVCEAMLADPAWRAAPRFDQVRMFTAALTHDIGKPACTREEEGRITSRGHSMLGAKMLRTLLWEQGMPFFEREALVNLVRFHQFPFYLAEREDAERTVIHISGLTRCDWLQQLATADINGRISDHVARALDNIELFQLTAEELGCREKAYPFIDPVTRYYYMRGKWHQTDYPAPIQHRGWVTLLAGLPGSGKDHWIQQHGENRPVVSLDRLRRAMGVKPDKHQGRVIQAAKEEAKTYLGEGRDFIWNATNITRSMRDKLYNLFHRYNYAVHLVYIEAPSPKTLDQQNRNREHVVPSAVLAKMRNKLEIPDPAECQRVSFVVCGD</sequence>
<dbReference type="InterPro" id="IPR006675">
    <property type="entry name" value="HDIG_dom"/>
</dbReference>
<dbReference type="CDD" id="cd00077">
    <property type="entry name" value="HDc"/>
    <property type="match status" value="1"/>
</dbReference>
<dbReference type="Gene3D" id="3.40.50.300">
    <property type="entry name" value="P-loop containing nucleotide triphosphate hydrolases"/>
    <property type="match status" value="1"/>
</dbReference>
<dbReference type="Proteomes" id="UP000664417">
    <property type="component" value="Unassembled WGS sequence"/>
</dbReference>
<evidence type="ECO:0000313" key="3">
    <source>
        <dbReference type="EMBL" id="MBO1321620.1"/>
    </source>
</evidence>
<dbReference type="AlphaFoldDB" id="A0A8J7QKH8"/>
<dbReference type="EMBL" id="JAFREP010000026">
    <property type="protein sequence ID" value="MBO1321620.1"/>
    <property type="molecule type" value="Genomic_DNA"/>
</dbReference>
<dbReference type="InterPro" id="IPR003607">
    <property type="entry name" value="HD/PDEase_dom"/>
</dbReference>
<evidence type="ECO:0000259" key="2">
    <source>
        <dbReference type="Pfam" id="PF01966"/>
    </source>
</evidence>
<feature type="domain" description="HD" evidence="2">
    <location>
        <begin position="58"/>
        <end position="140"/>
    </location>
</feature>
<keyword evidence="4" id="KW-1185">Reference proteome</keyword>
<dbReference type="PANTHER" id="PTHR47545">
    <property type="entry name" value="MULTIFUNCTIONAL CCA PROTEIN"/>
    <property type="match status" value="1"/>
</dbReference>
<dbReference type="InterPro" id="IPR050124">
    <property type="entry name" value="tRNA_CCA-adding_enzyme"/>
</dbReference>
<proteinExistence type="predicted"/>
<name>A0A8J7QKH8_9BACT</name>
<dbReference type="PANTHER" id="PTHR47545:SF1">
    <property type="entry name" value="MULTIFUNCTIONAL CCA PROTEIN"/>
    <property type="match status" value="1"/>
</dbReference>
<gene>
    <name evidence="3" type="ORF">J3U88_24290</name>
</gene>
<keyword evidence="1" id="KW-0547">Nucleotide-binding</keyword>
<evidence type="ECO:0000313" key="4">
    <source>
        <dbReference type="Proteomes" id="UP000664417"/>
    </source>
</evidence>
<dbReference type="GO" id="GO:0000166">
    <property type="term" value="F:nucleotide binding"/>
    <property type="evidence" value="ECO:0007669"/>
    <property type="project" value="UniProtKB-KW"/>
</dbReference>
<dbReference type="Gene3D" id="1.10.3090.10">
    <property type="entry name" value="cca-adding enzyme, domain 2"/>
    <property type="match status" value="1"/>
</dbReference>
<organism evidence="3 4">
    <name type="scientific">Acanthopleuribacter pedis</name>
    <dbReference type="NCBI Taxonomy" id="442870"/>
    <lineage>
        <taxon>Bacteria</taxon>
        <taxon>Pseudomonadati</taxon>
        <taxon>Acidobacteriota</taxon>
        <taxon>Holophagae</taxon>
        <taxon>Acanthopleuribacterales</taxon>
        <taxon>Acanthopleuribacteraceae</taxon>
        <taxon>Acanthopleuribacter</taxon>
    </lineage>
</organism>